<reference evidence="8 9" key="1">
    <citation type="journal article" date="2016" name="Nat. Commun.">
        <title>Thousands of microbial genomes shed light on interconnected biogeochemical processes in an aquifer system.</title>
        <authorList>
            <person name="Anantharaman K."/>
            <person name="Brown C.T."/>
            <person name="Hug L.A."/>
            <person name="Sharon I."/>
            <person name="Castelle C.J."/>
            <person name="Probst A.J."/>
            <person name="Thomas B.C."/>
            <person name="Singh A."/>
            <person name="Wilkins M.J."/>
            <person name="Karaoz U."/>
            <person name="Brodie E.L."/>
            <person name="Williams K.H."/>
            <person name="Hubbard S.S."/>
            <person name="Banfield J.F."/>
        </authorList>
    </citation>
    <scope>NUCLEOTIDE SEQUENCE [LARGE SCALE GENOMIC DNA]</scope>
</reference>
<comment type="similarity">
    <text evidence="2 6">Belongs to the peptidase S26 family.</text>
</comment>
<dbReference type="EC" id="3.4.21.89" evidence="3 6"/>
<dbReference type="CDD" id="cd06530">
    <property type="entry name" value="S26_SPase_I"/>
    <property type="match status" value="1"/>
</dbReference>
<accession>A0A1F5EDZ7</accession>
<dbReference type="GO" id="GO:0006465">
    <property type="term" value="P:signal peptide processing"/>
    <property type="evidence" value="ECO:0007669"/>
    <property type="project" value="InterPro"/>
</dbReference>
<dbReference type="PANTHER" id="PTHR43390">
    <property type="entry name" value="SIGNAL PEPTIDASE I"/>
    <property type="match status" value="1"/>
</dbReference>
<comment type="catalytic activity">
    <reaction evidence="1 6">
        <text>Cleavage of hydrophobic, N-terminal signal or leader sequences from secreted and periplasmic proteins.</text>
        <dbReference type="EC" id="3.4.21.89"/>
    </reaction>
</comment>
<dbReference type="InterPro" id="IPR019757">
    <property type="entry name" value="Pept_S26A_signal_pept_1_Lys-AS"/>
</dbReference>
<dbReference type="GO" id="GO:0016020">
    <property type="term" value="C:membrane"/>
    <property type="evidence" value="ECO:0007669"/>
    <property type="project" value="UniProtKB-SubCell"/>
</dbReference>
<evidence type="ECO:0000313" key="8">
    <source>
        <dbReference type="EMBL" id="OGD65573.1"/>
    </source>
</evidence>
<dbReference type="PANTHER" id="PTHR43390:SF1">
    <property type="entry name" value="CHLOROPLAST PROCESSING PEPTIDASE"/>
    <property type="match status" value="1"/>
</dbReference>
<dbReference type="Proteomes" id="UP000176451">
    <property type="component" value="Unassembled WGS sequence"/>
</dbReference>
<name>A0A1F5EDZ7_9BACT</name>
<dbReference type="Gene3D" id="2.10.109.10">
    <property type="entry name" value="Umud Fragment, subunit A"/>
    <property type="match status" value="1"/>
</dbReference>
<keyword evidence="4 6" id="KW-0378">Hydrolase</keyword>
<evidence type="ECO:0000259" key="7">
    <source>
        <dbReference type="Pfam" id="PF10502"/>
    </source>
</evidence>
<evidence type="ECO:0000256" key="4">
    <source>
        <dbReference type="ARBA" id="ARBA00022801"/>
    </source>
</evidence>
<gene>
    <name evidence="8" type="ORF">A3F08_02660</name>
</gene>
<dbReference type="GO" id="GO:0009003">
    <property type="term" value="F:signal peptidase activity"/>
    <property type="evidence" value="ECO:0007669"/>
    <property type="project" value="UniProtKB-EC"/>
</dbReference>
<dbReference type="AlphaFoldDB" id="A0A1F5EDZ7"/>
<evidence type="ECO:0000256" key="5">
    <source>
        <dbReference type="PIRSR" id="PIRSR600223-1"/>
    </source>
</evidence>
<dbReference type="PROSITE" id="PS00760">
    <property type="entry name" value="SPASE_I_2"/>
    <property type="match status" value="1"/>
</dbReference>
<dbReference type="GO" id="GO:0004252">
    <property type="term" value="F:serine-type endopeptidase activity"/>
    <property type="evidence" value="ECO:0007669"/>
    <property type="project" value="InterPro"/>
</dbReference>
<dbReference type="EMBL" id="MEZV01000056">
    <property type="protein sequence ID" value="OGD65573.1"/>
    <property type="molecule type" value="Genomic_DNA"/>
</dbReference>
<evidence type="ECO:0000313" key="9">
    <source>
        <dbReference type="Proteomes" id="UP000176451"/>
    </source>
</evidence>
<evidence type="ECO:0000256" key="6">
    <source>
        <dbReference type="RuleBase" id="RU362042"/>
    </source>
</evidence>
<dbReference type="SUPFAM" id="SSF51306">
    <property type="entry name" value="LexA/Signal peptidase"/>
    <property type="match status" value="1"/>
</dbReference>
<protein>
    <recommendedName>
        <fullName evidence="3 6">Signal peptidase I</fullName>
        <ecNumber evidence="3 6">3.4.21.89</ecNumber>
    </recommendedName>
</protein>
<proteinExistence type="inferred from homology"/>
<dbReference type="PRINTS" id="PR00727">
    <property type="entry name" value="LEADERPTASE"/>
</dbReference>
<comment type="subcellular location">
    <subcellularLocation>
        <location evidence="6">Membrane</location>
        <topology evidence="6">Single-pass type II membrane protein</topology>
    </subcellularLocation>
</comment>
<dbReference type="InterPro" id="IPR036286">
    <property type="entry name" value="LexA/Signal_pep-like_sf"/>
</dbReference>
<feature type="active site" evidence="5">
    <location>
        <position position="75"/>
    </location>
</feature>
<organism evidence="8 9">
    <name type="scientific">Candidatus Berkelbacteria bacterium RIFCSPHIGHO2_12_FULL_36_9</name>
    <dbReference type="NCBI Taxonomy" id="1797469"/>
    <lineage>
        <taxon>Bacteria</taxon>
        <taxon>Candidatus Berkelbacteria</taxon>
    </lineage>
</organism>
<feature type="domain" description="Peptidase S26" evidence="7">
    <location>
        <begin position="2"/>
        <end position="160"/>
    </location>
</feature>
<evidence type="ECO:0000256" key="3">
    <source>
        <dbReference type="ARBA" id="ARBA00013208"/>
    </source>
</evidence>
<sequence length="175" mass="20163">MYEIIKTITFVLLAAFLIRYFVIQPFVVEGQSMEPNFHDKEYLVVEKLSYKLGTPKRGDVIIFQAPNNPQFDYIKRIIALPGETIKIGNNTILVNGKDLDEAYLSKDEKTLISQDPKMSLERMLSENEYFVLGDNRDHSSDSREFGILDSSLIIGKVWISVFPWQYFGAIPRPSY</sequence>
<dbReference type="STRING" id="1797469.A3F08_02660"/>
<evidence type="ECO:0000256" key="2">
    <source>
        <dbReference type="ARBA" id="ARBA00009370"/>
    </source>
</evidence>
<feature type="active site" evidence="5">
    <location>
        <position position="32"/>
    </location>
</feature>
<dbReference type="InterPro" id="IPR019533">
    <property type="entry name" value="Peptidase_S26"/>
</dbReference>
<dbReference type="Pfam" id="PF10502">
    <property type="entry name" value="Peptidase_S26"/>
    <property type="match status" value="1"/>
</dbReference>
<dbReference type="NCBIfam" id="TIGR02227">
    <property type="entry name" value="sigpep_I_bact"/>
    <property type="match status" value="1"/>
</dbReference>
<dbReference type="PROSITE" id="PS00761">
    <property type="entry name" value="SPASE_I_3"/>
    <property type="match status" value="1"/>
</dbReference>
<dbReference type="InterPro" id="IPR000223">
    <property type="entry name" value="Pept_S26A_signal_pept_1"/>
</dbReference>
<comment type="caution">
    <text evidence="8">The sequence shown here is derived from an EMBL/GenBank/DDBJ whole genome shotgun (WGS) entry which is preliminary data.</text>
</comment>
<keyword evidence="6" id="KW-0645">Protease</keyword>
<evidence type="ECO:0000256" key="1">
    <source>
        <dbReference type="ARBA" id="ARBA00000677"/>
    </source>
</evidence>
<dbReference type="InterPro" id="IPR019758">
    <property type="entry name" value="Pept_S26A_signal_pept_1_CS"/>
</dbReference>